<proteinExistence type="predicted"/>
<keyword evidence="7" id="KW-0378">Hydrolase</keyword>
<keyword evidence="2" id="KW-0507">mRNA processing</keyword>
<evidence type="ECO:0000256" key="10">
    <source>
        <dbReference type="PROSITE-ProRule" id="PRU00047"/>
    </source>
</evidence>
<keyword evidence="3" id="KW-0808">Transferase</keyword>
<dbReference type="Pfam" id="PF17921">
    <property type="entry name" value="Integrase_H2C2"/>
    <property type="match status" value="1"/>
</dbReference>
<keyword evidence="10" id="KW-0863">Zinc-finger</keyword>
<dbReference type="InterPro" id="IPR043502">
    <property type="entry name" value="DNA/RNA_pol_sf"/>
</dbReference>
<evidence type="ECO:0000256" key="5">
    <source>
        <dbReference type="ARBA" id="ARBA00022722"/>
    </source>
</evidence>
<dbReference type="GO" id="GO:0004519">
    <property type="term" value="F:endonuclease activity"/>
    <property type="evidence" value="ECO:0007669"/>
    <property type="project" value="UniProtKB-KW"/>
</dbReference>
<dbReference type="CDD" id="cd09274">
    <property type="entry name" value="RNase_HI_RT_Ty3"/>
    <property type="match status" value="1"/>
</dbReference>
<dbReference type="InterPro" id="IPR036875">
    <property type="entry name" value="Znf_CCHC_sf"/>
</dbReference>
<accession>A0A8H7KFU7</accession>
<keyword evidence="9" id="KW-0695">RNA-directed DNA polymerase</keyword>
<dbReference type="PANTHER" id="PTHR37984">
    <property type="entry name" value="PROTEIN CBG26694"/>
    <property type="match status" value="1"/>
</dbReference>
<feature type="region of interest" description="Disordered" evidence="12">
    <location>
        <begin position="1137"/>
        <end position="1156"/>
    </location>
</feature>
<evidence type="ECO:0000256" key="7">
    <source>
        <dbReference type="ARBA" id="ARBA00022801"/>
    </source>
</evidence>
<dbReference type="PROSITE" id="PS50994">
    <property type="entry name" value="INTEGRASE"/>
    <property type="match status" value="1"/>
</dbReference>
<dbReference type="Pfam" id="PF17917">
    <property type="entry name" value="RT_RNaseH"/>
    <property type="match status" value="1"/>
</dbReference>
<organism evidence="16 17">
    <name type="scientific">Agaricus bisporus var. burnettii</name>
    <dbReference type="NCBI Taxonomy" id="192524"/>
    <lineage>
        <taxon>Eukaryota</taxon>
        <taxon>Fungi</taxon>
        <taxon>Dikarya</taxon>
        <taxon>Basidiomycota</taxon>
        <taxon>Agaricomycotina</taxon>
        <taxon>Agaricomycetes</taxon>
        <taxon>Agaricomycetidae</taxon>
        <taxon>Agaricales</taxon>
        <taxon>Agaricineae</taxon>
        <taxon>Agaricaceae</taxon>
        <taxon>Agaricus</taxon>
    </lineage>
</organism>
<keyword evidence="10" id="KW-0479">Metal-binding</keyword>
<dbReference type="InterPro" id="IPR050951">
    <property type="entry name" value="Retrovirus_Pol_polyprotein"/>
</dbReference>
<evidence type="ECO:0000259" key="13">
    <source>
        <dbReference type="PROSITE" id="PS50158"/>
    </source>
</evidence>
<feature type="region of interest" description="Disordered" evidence="12">
    <location>
        <begin position="218"/>
        <end position="245"/>
    </location>
</feature>
<evidence type="ECO:0000313" key="17">
    <source>
        <dbReference type="Proteomes" id="UP000629468"/>
    </source>
</evidence>
<dbReference type="FunFam" id="3.30.420.10:FF:000032">
    <property type="entry name" value="Retrovirus-related Pol polyprotein from transposon 297-like Protein"/>
    <property type="match status" value="1"/>
</dbReference>
<dbReference type="GO" id="GO:0003964">
    <property type="term" value="F:RNA-directed DNA polymerase activity"/>
    <property type="evidence" value="ECO:0007669"/>
    <property type="project" value="UniProtKB-KW"/>
</dbReference>
<dbReference type="Gene3D" id="3.10.10.10">
    <property type="entry name" value="HIV Type 1 Reverse Transcriptase, subunit A, domain 1"/>
    <property type="match status" value="1"/>
</dbReference>
<feature type="domain" description="Integrase catalytic" evidence="15">
    <location>
        <begin position="1309"/>
        <end position="1468"/>
    </location>
</feature>
<dbReference type="EC" id="2.7.7.49" evidence="1"/>
<evidence type="ECO:0000259" key="15">
    <source>
        <dbReference type="PROSITE" id="PS50994"/>
    </source>
</evidence>
<dbReference type="SUPFAM" id="SSF50630">
    <property type="entry name" value="Acid proteases"/>
    <property type="match status" value="1"/>
</dbReference>
<dbReference type="CDD" id="cd01647">
    <property type="entry name" value="RT_LTR"/>
    <property type="match status" value="1"/>
</dbReference>
<keyword evidence="10" id="KW-0862">Zinc</keyword>
<dbReference type="GO" id="GO:0016787">
    <property type="term" value="F:hydrolase activity"/>
    <property type="evidence" value="ECO:0007669"/>
    <property type="project" value="UniProtKB-KW"/>
</dbReference>
<feature type="domain" description="Reverse transcriptase" evidence="14">
    <location>
        <begin position="770"/>
        <end position="950"/>
    </location>
</feature>
<keyword evidence="11" id="KW-0175">Coiled coil</keyword>
<dbReference type="Proteomes" id="UP000629468">
    <property type="component" value="Unassembled WGS sequence"/>
</dbReference>
<keyword evidence="6" id="KW-0255">Endonuclease</keyword>
<dbReference type="GO" id="GO:0015074">
    <property type="term" value="P:DNA integration"/>
    <property type="evidence" value="ECO:0007669"/>
    <property type="project" value="InterPro"/>
</dbReference>
<dbReference type="InterPro" id="IPR012337">
    <property type="entry name" value="RNaseH-like_sf"/>
</dbReference>
<feature type="compositionally biased region" description="Basic and acidic residues" evidence="12">
    <location>
        <begin position="1141"/>
        <end position="1156"/>
    </location>
</feature>
<evidence type="ECO:0000256" key="4">
    <source>
        <dbReference type="ARBA" id="ARBA00022695"/>
    </source>
</evidence>
<feature type="compositionally biased region" description="Polar residues" evidence="12">
    <location>
        <begin position="227"/>
        <end position="236"/>
    </location>
</feature>
<evidence type="ECO:0000256" key="1">
    <source>
        <dbReference type="ARBA" id="ARBA00012493"/>
    </source>
</evidence>
<dbReference type="InterPro" id="IPR036397">
    <property type="entry name" value="RNaseH_sf"/>
</dbReference>
<keyword evidence="4" id="KW-0548">Nucleotidyltransferase</keyword>
<evidence type="ECO:0000256" key="11">
    <source>
        <dbReference type="SAM" id="Coils"/>
    </source>
</evidence>
<dbReference type="SUPFAM" id="SSF57756">
    <property type="entry name" value="Retrovirus zinc finger-like domains"/>
    <property type="match status" value="1"/>
</dbReference>
<dbReference type="SMART" id="SM00343">
    <property type="entry name" value="ZnF_C2HC"/>
    <property type="match status" value="1"/>
</dbReference>
<dbReference type="Gene3D" id="2.40.70.10">
    <property type="entry name" value="Acid Proteases"/>
    <property type="match status" value="1"/>
</dbReference>
<feature type="region of interest" description="Disordered" evidence="12">
    <location>
        <begin position="30"/>
        <end position="49"/>
    </location>
</feature>
<dbReference type="GO" id="GO:0006397">
    <property type="term" value="P:mRNA processing"/>
    <property type="evidence" value="ECO:0007669"/>
    <property type="project" value="UniProtKB-KW"/>
</dbReference>
<dbReference type="EMBL" id="JABXXO010000009">
    <property type="protein sequence ID" value="KAF7771020.1"/>
    <property type="molecule type" value="Genomic_DNA"/>
</dbReference>
<protein>
    <recommendedName>
        <fullName evidence="1">RNA-directed DNA polymerase</fullName>
        <ecNumber evidence="1">2.7.7.49</ecNumber>
    </recommendedName>
</protein>
<dbReference type="PANTHER" id="PTHR37984:SF5">
    <property type="entry name" value="PROTEIN NYNRIN-LIKE"/>
    <property type="match status" value="1"/>
</dbReference>
<dbReference type="CDD" id="cd00303">
    <property type="entry name" value="retropepsin_like"/>
    <property type="match status" value="1"/>
</dbReference>
<evidence type="ECO:0000256" key="9">
    <source>
        <dbReference type="ARBA" id="ARBA00022918"/>
    </source>
</evidence>
<feature type="domain" description="CCHC-type" evidence="13">
    <location>
        <begin position="262"/>
        <end position="276"/>
    </location>
</feature>
<evidence type="ECO:0000256" key="2">
    <source>
        <dbReference type="ARBA" id="ARBA00022664"/>
    </source>
</evidence>
<dbReference type="GO" id="GO:0005634">
    <property type="term" value="C:nucleus"/>
    <property type="evidence" value="ECO:0007669"/>
    <property type="project" value="UniProtKB-ARBA"/>
</dbReference>
<dbReference type="GO" id="GO:0008270">
    <property type="term" value="F:zinc ion binding"/>
    <property type="evidence" value="ECO:0007669"/>
    <property type="project" value="UniProtKB-KW"/>
</dbReference>
<dbReference type="Gene3D" id="4.10.60.10">
    <property type="entry name" value="Zinc finger, CCHC-type"/>
    <property type="match status" value="1"/>
</dbReference>
<feature type="region of interest" description="Disordered" evidence="12">
    <location>
        <begin position="610"/>
        <end position="631"/>
    </location>
</feature>
<reference evidence="16 17" key="1">
    <citation type="journal article" name="Sci. Rep.">
        <title>Telomere-to-telomere assembled and centromere annotated genomes of the two main subspecies of the button mushroom Agaricus bisporus reveal especially polymorphic chromosome ends.</title>
        <authorList>
            <person name="Sonnenberg A.S.M."/>
            <person name="Sedaghat-Telgerd N."/>
            <person name="Lavrijssen B."/>
            <person name="Ohm R.A."/>
            <person name="Hendrickx P.M."/>
            <person name="Scholtmeijer K."/>
            <person name="Baars J.J.P."/>
            <person name="van Peer A."/>
        </authorList>
    </citation>
    <scope>NUCLEOTIDE SEQUENCE [LARGE SCALE GENOMIC DNA]</scope>
    <source>
        <strain evidence="16 17">H119_p4</strain>
    </source>
</reference>
<dbReference type="InterPro" id="IPR041588">
    <property type="entry name" value="Integrase_H2C2"/>
</dbReference>
<feature type="region of interest" description="Disordered" evidence="12">
    <location>
        <begin position="438"/>
        <end position="478"/>
    </location>
</feature>
<keyword evidence="5" id="KW-0540">Nuclease</keyword>
<evidence type="ECO:0000256" key="3">
    <source>
        <dbReference type="ARBA" id="ARBA00022679"/>
    </source>
</evidence>
<evidence type="ECO:0000256" key="6">
    <source>
        <dbReference type="ARBA" id="ARBA00022759"/>
    </source>
</evidence>
<dbReference type="GO" id="GO:0003723">
    <property type="term" value="F:RNA binding"/>
    <property type="evidence" value="ECO:0007669"/>
    <property type="project" value="UniProtKB-KW"/>
</dbReference>
<evidence type="ECO:0000256" key="12">
    <source>
        <dbReference type="SAM" id="MobiDB-lite"/>
    </source>
</evidence>
<gene>
    <name evidence="16" type="ORF">Agabi119p4_6994</name>
</gene>
<dbReference type="SUPFAM" id="SSF53098">
    <property type="entry name" value="Ribonuclease H-like"/>
    <property type="match status" value="1"/>
</dbReference>
<dbReference type="InterPro" id="IPR021109">
    <property type="entry name" value="Peptidase_aspartic_dom_sf"/>
</dbReference>
<dbReference type="Gene3D" id="3.30.420.10">
    <property type="entry name" value="Ribonuclease H-like superfamily/Ribonuclease H"/>
    <property type="match status" value="1"/>
</dbReference>
<keyword evidence="8" id="KW-0694">RNA-binding</keyword>
<dbReference type="Pfam" id="PF00098">
    <property type="entry name" value="zf-CCHC"/>
    <property type="match status" value="1"/>
</dbReference>
<feature type="coiled-coil region" evidence="11">
    <location>
        <begin position="545"/>
        <end position="575"/>
    </location>
</feature>
<name>A0A8H7KFU7_AGABI</name>
<comment type="caution">
    <text evidence="16">The sequence shown here is derived from an EMBL/GenBank/DDBJ whole genome shotgun (WGS) entry which is preliminary data.</text>
</comment>
<dbReference type="Pfam" id="PF13975">
    <property type="entry name" value="gag-asp_proteas"/>
    <property type="match status" value="1"/>
</dbReference>
<evidence type="ECO:0000313" key="16">
    <source>
        <dbReference type="EMBL" id="KAF7771020.1"/>
    </source>
</evidence>
<dbReference type="PROSITE" id="PS50878">
    <property type="entry name" value="RT_POL"/>
    <property type="match status" value="1"/>
</dbReference>
<dbReference type="InterPro" id="IPR043128">
    <property type="entry name" value="Rev_trsase/Diguanyl_cyclase"/>
</dbReference>
<dbReference type="PROSITE" id="PS50158">
    <property type="entry name" value="ZF_CCHC"/>
    <property type="match status" value="1"/>
</dbReference>
<dbReference type="InterPro" id="IPR041373">
    <property type="entry name" value="RT_RNaseH"/>
</dbReference>
<dbReference type="FunFam" id="1.10.340.70:FF:000001">
    <property type="entry name" value="Retrovirus-related Pol polyprotein from transposon gypsy-like Protein"/>
    <property type="match status" value="1"/>
</dbReference>
<evidence type="ECO:0000259" key="14">
    <source>
        <dbReference type="PROSITE" id="PS50878"/>
    </source>
</evidence>
<dbReference type="Gene3D" id="3.30.70.270">
    <property type="match status" value="1"/>
</dbReference>
<dbReference type="Pfam" id="PF00078">
    <property type="entry name" value="RVT_1"/>
    <property type="match status" value="1"/>
</dbReference>
<dbReference type="InterPro" id="IPR001878">
    <property type="entry name" value="Znf_CCHC"/>
</dbReference>
<sequence>MSTAQQIMEQLTAQQNLITQLQQQLATLQNNHAQGPPGPQGPPGEDADLPVVNIPPQIDVAKPKIFSGDGRELSGFITACKIYLSLKMSGRLQADQITWILSYVQGGAVESWKENIMEMIENNEEEAPAHTEELFDSLRNNFGDADEESTAVGKLRLIKQGNKSAEEHMQEFKSLSGRIRKALMEAENPPTTIRSWYERSMKLDRQWRQAKVEEEYYRQGQVKPQPRTHTTSNTFVRPQPQHRDPNAMDVDTAAGPSRGPIKCYKCGKLGHMAKNCWSKAPARDVRTLDVDEQRDYWKRMFEEEQKNLKEEIKLNVGVEKLDTHDGVGVQALLDSGATGMFMDKAFAEEEGFKLEPLERPIPVKNVDGTINASGAVMHRVAANMYYKGHKERVHFEICGLGKNKVILGMPWLQMHNPEIDWEKGEVKMTRCPDGCGYKDKGKGKERQEEIQKVEEPRKSTRQLMKEAREEEKRERPDMSHKQYAGWKLVSFPKKSSWGTVLQYRCEECGTQTSEHLLSKQKCPVIEEIALDEFGMPYKGSDDKKEEQTMAKIEAYEKEQEEIRDEEERYERVNKAIGRFTQPKNIIEGITLGVEAAFARELAHNRRANGGAERLAQQPKEKAEGWAQSPGDVADRLNGDKAECLEEDNIKTATAGKAEAGQVCPKRISAQRKNRSREEEEQLETWVRGMTEEMPEEEEIRSIDSVEQMVPRRFHKFLKVFKQKESERMPTRKPWDHAIELKEDFKPKKGKIYPLSQNEREEVQAFVKDQLRKGYIRPSKSLQTSPVFFVPKKDGKKRMVQDYRFLNDWTIKNNYPLPLISELIDTMGSKRLFSKIDLRWGYNNIRIKEGDEWKAAFTTFMGAFEPTVMFFGLTNLPATFQTMMNKLFRDLVNTGKVAVFIDDILIGTDDEEEHDKVVEEVLQRLMDNDLFAKPEKCEWKQNEMGFLGCIIGRNGIKMEERKVKDVVEWPTPKCIKDYCKTTTCISQKGQEMELGREEEQAFATLKAKFTSHPILVAPELDKELKVESDASAYATGGELSMKCKDGKWRPVAYIFKSMMETEQNYDIHDREILGIMRCLEDWRHFLEGAKHKFKIWTDHRNLKYFTKAQKLNRRQARWVLYLSRFNFELKFRPGKTMGKADALSRRPDFEQGTKDDNKDQTLLKPEYFAIRAMEEGHMLINAEEKEMLDEIRKSEAKEDDVVKAVEEMKRAKVKLLRGDEWKLGEGLVLKEGKVYVPKDETLRTKIIRLHHDTPIAGHGGQWKTVEMVTRNYWWPGVTKQVQKYVEGCNQCQRNKNRPTPPAGKLMPNPIPTKPWADVSVDFIVKLPESQGMDSILVVCDRFSKMAHFIPITETTSALGLAKLFRDHVWKLHGLPEMVISDRGPQFAADFTKELNKMLGIDTRLSTAFHPQTDGQTKRTNQELEQYLQSFVDHKQTDWPDWLATAEFSYNNKEQSSTKETPFMVNVGRHPRTGFDL</sequence>
<dbReference type="InterPro" id="IPR000477">
    <property type="entry name" value="RT_dom"/>
</dbReference>
<evidence type="ECO:0000256" key="8">
    <source>
        <dbReference type="ARBA" id="ARBA00022884"/>
    </source>
</evidence>
<dbReference type="Gene3D" id="1.10.340.70">
    <property type="match status" value="1"/>
</dbReference>
<dbReference type="SUPFAM" id="SSF56672">
    <property type="entry name" value="DNA/RNA polymerases"/>
    <property type="match status" value="1"/>
</dbReference>
<dbReference type="InterPro" id="IPR001584">
    <property type="entry name" value="Integrase_cat-core"/>
</dbReference>